<dbReference type="Gene3D" id="1.10.3290.10">
    <property type="entry name" value="Fido-like domain"/>
    <property type="match status" value="1"/>
</dbReference>
<dbReference type="Pfam" id="PF02661">
    <property type="entry name" value="Fic"/>
    <property type="match status" value="1"/>
</dbReference>
<proteinExistence type="predicted"/>
<reference evidence="5" key="1">
    <citation type="journal article" date="2019" name="PLoS Negl. Trop. Dis.">
        <title>Revisiting the worldwide diversity of Leptospira species in the environment.</title>
        <authorList>
            <person name="Vincent A.T."/>
            <person name="Schiettekatte O."/>
            <person name="Bourhy P."/>
            <person name="Veyrier F.J."/>
            <person name="Picardeau M."/>
        </authorList>
    </citation>
    <scope>NUCLEOTIDE SEQUENCE [LARGE SCALE GENOMIC DNA]</scope>
    <source>
        <strain evidence="5">201300427</strain>
    </source>
</reference>
<sequence>MLTDVLAIISELKTKVDTMRPIPTETMEKIMQKFRLDWNYHSNAIEGNSLSFGETKTFLLHGNTASGKPLKDHLDIKGHNEAILELEEIVKKEVELTEHRIRQFHQLILGEPYTAKAITTDGRETTKQIVPGKYKSQPNHVKTATEEIFYFTEPHLVPIEMENLLKWLKKNQNNEEMPKLVLAATFHYKFIRIHPFDDGNGRIARILMNLIFMMNGYPPVIVKTDDKENYFRVLRQADGGELEPFIEYIGNLLIYSLEMIVRGVEGQSIEEEDDLDKRLKLLLGKIDNERKDIIKQKKDAGNVFEAVTNSVGPLWMKLQQISPQMKNFFLDVTEEISTPLGNSSQTTYSNFSLLEDSYKEFAAEKKATFPQRIIFSMNLNGFKHKVKEGNFGIYTYIYVDFRDYDYTIHTSNSTTRRIVMPYGQKVSADDINEFVKRILEDWIIELEKQLET</sequence>
<keyword evidence="2" id="KW-0547">Nucleotide-binding</keyword>
<feature type="site" description="Important for autoinhibition of adenylyltransferase activity" evidence="3">
    <location>
        <position position="46"/>
    </location>
</feature>
<dbReference type="InterPro" id="IPR040198">
    <property type="entry name" value="Fido_containing"/>
</dbReference>
<dbReference type="Proteomes" id="UP000298058">
    <property type="component" value="Unassembled WGS sequence"/>
</dbReference>
<feature type="domain" description="Fido" evidence="4">
    <location>
        <begin position="96"/>
        <end position="251"/>
    </location>
</feature>
<evidence type="ECO:0000259" key="4">
    <source>
        <dbReference type="PROSITE" id="PS51459"/>
    </source>
</evidence>
<evidence type="ECO:0000313" key="5">
    <source>
        <dbReference type="EMBL" id="TGN18036.1"/>
    </source>
</evidence>
<evidence type="ECO:0000313" key="6">
    <source>
        <dbReference type="Proteomes" id="UP000298058"/>
    </source>
</evidence>
<evidence type="ECO:0000256" key="2">
    <source>
        <dbReference type="PIRSR" id="PIRSR640198-2"/>
    </source>
</evidence>
<dbReference type="PROSITE" id="PS51459">
    <property type="entry name" value="FIDO"/>
    <property type="match status" value="1"/>
</dbReference>
<organism evidence="5 6">
    <name type="scientific">Leptospira idonii</name>
    <dbReference type="NCBI Taxonomy" id="1193500"/>
    <lineage>
        <taxon>Bacteria</taxon>
        <taxon>Pseudomonadati</taxon>
        <taxon>Spirochaetota</taxon>
        <taxon>Spirochaetia</taxon>
        <taxon>Leptospirales</taxon>
        <taxon>Leptospiraceae</taxon>
        <taxon>Leptospira</taxon>
    </lineage>
</organism>
<feature type="active site" evidence="1">
    <location>
        <position position="194"/>
    </location>
</feature>
<feature type="binding site" evidence="2">
    <location>
        <begin position="198"/>
        <end position="205"/>
    </location>
    <ligand>
        <name>ATP</name>
        <dbReference type="ChEBI" id="CHEBI:30616"/>
    </ligand>
</feature>
<dbReference type="InterPro" id="IPR036597">
    <property type="entry name" value="Fido-like_dom_sf"/>
</dbReference>
<dbReference type="AlphaFoldDB" id="A0A4R9LYY3"/>
<dbReference type="PANTHER" id="PTHR13504">
    <property type="entry name" value="FIDO DOMAIN-CONTAINING PROTEIN DDB_G0283145"/>
    <property type="match status" value="1"/>
</dbReference>
<protein>
    <submittedName>
        <fullName evidence="5">Fic family protein</fullName>
    </submittedName>
</protein>
<keyword evidence="6" id="KW-1185">Reference proteome</keyword>
<name>A0A4R9LYY3_9LEPT</name>
<dbReference type="SUPFAM" id="SSF140931">
    <property type="entry name" value="Fic-like"/>
    <property type="match status" value="1"/>
</dbReference>
<dbReference type="RefSeq" id="WP_135761517.1">
    <property type="nucleotide sequence ID" value="NZ_RQHW01000048.1"/>
</dbReference>
<dbReference type="GO" id="GO:0005524">
    <property type="term" value="F:ATP binding"/>
    <property type="evidence" value="ECO:0007669"/>
    <property type="project" value="UniProtKB-KW"/>
</dbReference>
<accession>A0A4R9LYY3</accession>
<comment type="caution">
    <text evidence="5">The sequence shown here is derived from an EMBL/GenBank/DDBJ whole genome shotgun (WGS) entry which is preliminary data.</text>
</comment>
<dbReference type="EMBL" id="RQHW01000048">
    <property type="protein sequence ID" value="TGN18036.1"/>
    <property type="molecule type" value="Genomic_DNA"/>
</dbReference>
<dbReference type="InterPro" id="IPR003812">
    <property type="entry name" value="Fido"/>
</dbReference>
<gene>
    <name evidence="5" type="ORF">EHS15_15560</name>
</gene>
<dbReference type="OrthoDB" id="9813719at2"/>
<keyword evidence="2" id="KW-0067">ATP-binding</keyword>
<evidence type="ECO:0000256" key="3">
    <source>
        <dbReference type="PIRSR" id="PIRSR640198-3"/>
    </source>
</evidence>
<evidence type="ECO:0000256" key="1">
    <source>
        <dbReference type="PIRSR" id="PIRSR640198-1"/>
    </source>
</evidence>
<dbReference type="PANTHER" id="PTHR13504:SF38">
    <property type="entry name" value="FIDO DOMAIN-CONTAINING PROTEIN"/>
    <property type="match status" value="1"/>
</dbReference>